<evidence type="ECO:0000313" key="2">
    <source>
        <dbReference type="Proteomes" id="UP000236724"/>
    </source>
</evidence>
<name>A0A1H6F5C3_9GAMM</name>
<organism evidence="1 2">
    <name type="scientific">Candidatus Venteria ishoeyi</name>
    <dbReference type="NCBI Taxonomy" id="1899563"/>
    <lineage>
        <taxon>Bacteria</taxon>
        <taxon>Pseudomonadati</taxon>
        <taxon>Pseudomonadota</taxon>
        <taxon>Gammaproteobacteria</taxon>
        <taxon>Thiotrichales</taxon>
        <taxon>Thiotrichaceae</taxon>
        <taxon>Venteria</taxon>
    </lineage>
</organism>
<dbReference type="RefSeq" id="WP_103918360.1">
    <property type="nucleotide sequence ID" value="NZ_FMSV02000034.1"/>
</dbReference>
<dbReference type="AlphaFoldDB" id="A0A1H6F5C3"/>
<dbReference type="EMBL" id="FMSV02000034">
    <property type="protein sequence ID" value="SEH04276.1"/>
    <property type="molecule type" value="Genomic_DNA"/>
</dbReference>
<gene>
    <name evidence="1" type="ORF">MBHS_00122</name>
</gene>
<keyword evidence="2" id="KW-1185">Reference proteome</keyword>
<protein>
    <submittedName>
        <fullName evidence="1">Uncharacterized protein</fullName>
    </submittedName>
</protein>
<dbReference type="Proteomes" id="UP000236724">
    <property type="component" value="Unassembled WGS sequence"/>
</dbReference>
<reference evidence="1 2" key="1">
    <citation type="submission" date="2016-10" db="EMBL/GenBank/DDBJ databases">
        <authorList>
            <person name="de Groot N.N."/>
        </authorList>
    </citation>
    <scope>NUCLEOTIDE SEQUENCE [LARGE SCALE GENOMIC DNA]</scope>
    <source>
        <strain evidence="1">MBHS1</strain>
    </source>
</reference>
<evidence type="ECO:0000313" key="1">
    <source>
        <dbReference type="EMBL" id="SEH04276.1"/>
    </source>
</evidence>
<accession>A0A1H6F5C3</accession>
<sequence>MYWIAHNTTHGAGTPLRVPTHGAWEPEKFEDCSKTSASLHLCGKKFDGLMTVSNFRQDKTFQVLKTWTVYGIELSRIKLVA</sequence>
<proteinExistence type="predicted"/>